<evidence type="ECO:0000313" key="8">
    <source>
        <dbReference type="EMBL" id="QNN52346.1"/>
    </source>
</evidence>
<organism evidence="8 9">
    <name type="scientific">Nocardioides mesophilus</name>
    <dbReference type="NCBI Taxonomy" id="433659"/>
    <lineage>
        <taxon>Bacteria</taxon>
        <taxon>Bacillati</taxon>
        <taxon>Actinomycetota</taxon>
        <taxon>Actinomycetes</taxon>
        <taxon>Propionibacteriales</taxon>
        <taxon>Nocardioidaceae</taxon>
        <taxon>Nocardioides</taxon>
    </lineage>
</organism>
<keyword evidence="2" id="KW-1003">Cell membrane</keyword>
<gene>
    <name evidence="8" type="ORF">H9L09_17955</name>
</gene>
<accession>A0A7G9R9S1</accession>
<evidence type="ECO:0000256" key="7">
    <source>
        <dbReference type="SAM" id="Phobius"/>
    </source>
</evidence>
<evidence type="ECO:0000256" key="4">
    <source>
        <dbReference type="ARBA" id="ARBA00022989"/>
    </source>
</evidence>
<evidence type="ECO:0000256" key="5">
    <source>
        <dbReference type="ARBA" id="ARBA00023136"/>
    </source>
</evidence>
<feature type="transmembrane region" description="Helical" evidence="7">
    <location>
        <begin position="219"/>
        <end position="240"/>
    </location>
</feature>
<keyword evidence="5 7" id="KW-0472">Membrane</keyword>
<keyword evidence="9" id="KW-1185">Reference proteome</keyword>
<dbReference type="EMBL" id="CP060713">
    <property type="protein sequence ID" value="QNN52346.1"/>
    <property type="molecule type" value="Genomic_DNA"/>
</dbReference>
<dbReference type="GO" id="GO:0005886">
    <property type="term" value="C:plasma membrane"/>
    <property type="evidence" value="ECO:0007669"/>
    <property type="project" value="UniProtKB-SubCell"/>
</dbReference>
<dbReference type="Pfam" id="PF03631">
    <property type="entry name" value="Virul_fac_BrkB"/>
    <property type="match status" value="1"/>
</dbReference>
<feature type="transmembrane region" description="Helical" evidence="7">
    <location>
        <begin position="41"/>
        <end position="63"/>
    </location>
</feature>
<feature type="transmembrane region" description="Helical" evidence="7">
    <location>
        <begin position="108"/>
        <end position="133"/>
    </location>
</feature>
<evidence type="ECO:0000256" key="6">
    <source>
        <dbReference type="SAM" id="MobiDB-lite"/>
    </source>
</evidence>
<keyword evidence="3 7" id="KW-0812">Transmembrane</keyword>
<reference evidence="8 9" key="1">
    <citation type="submission" date="2020-08" db="EMBL/GenBank/DDBJ databases">
        <title>Genome sequence of Nocardioides mesophilus KACC 16243T.</title>
        <authorList>
            <person name="Hyun D.-W."/>
            <person name="Bae J.-W."/>
        </authorList>
    </citation>
    <scope>NUCLEOTIDE SEQUENCE [LARGE SCALE GENOMIC DNA]</scope>
    <source>
        <strain evidence="8 9">KACC 16243</strain>
    </source>
</reference>
<evidence type="ECO:0000256" key="1">
    <source>
        <dbReference type="ARBA" id="ARBA00004651"/>
    </source>
</evidence>
<evidence type="ECO:0000313" key="9">
    <source>
        <dbReference type="Proteomes" id="UP000515947"/>
    </source>
</evidence>
<sequence>MTEKARATAPHRLPWSDWWLILRRVGGQVGLNKLPLLSAGIAFFAILSIAPVLVTALSVYGAVNTPEQASEQLTGLARMLPEQVEPVVADQLTSIAAASTHVETVRGITALAIALWTATTAMVSLMDALTVVYHESETRGLLRRTAVALAFVLLGALLLGAVIAGAGAGADALAGASGVVHAAVPVMTWILLAALMSAVLAVLYRLGPDRKSARWQWTSWGATGATVVWLAASVVLFAYVQRLGTYEATYGSLAGVAISMFWLWLTVLLVLIGAAVNAEAERQTFHDTTVGPDRPVGERGAVVADSVPPYPEDR</sequence>
<dbReference type="AlphaFoldDB" id="A0A7G9R9S1"/>
<dbReference type="PANTHER" id="PTHR30213:SF0">
    <property type="entry name" value="UPF0761 MEMBRANE PROTEIN YIHY"/>
    <property type="match status" value="1"/>
</dbReference>
<evidence type="ECO:0000256" key="2">
    <source>
        <dbReference type="ARBA" id="ARBA00022475"/>
    </source>
</evidence>
<dbReference type="InterPro" id="IPR017039">
    <property type="entry name" value="Virul_fac_BrkB"/>
</dbReference>
<dbReference type="PIRSF" id="PIRSF035875">
    <property type="entry name" value="RNase_BN"/>
    <property type="match status" value="1"/>
</dbReference>
<feature type="transmembrane region" description="Helical" evidence="7">
    <location>
        <begin position="186"/>
        <end position="207"/>
    </location>
</feature>
<dbReference type="NCBIfam" id="TIGR00765">
    <property type="entry name" value="yihY_not_rbn"/>
    <property type="match status" value="1"/>
</dbReference>
<keyword evidence="4 7" id="KW-1133">Transmembrane helix</keyword>
<dbReference type="KEGG" id="nmes:H9L09_17955"/>
<feature type="region of interest" description="Disordered" evidence="6">
    <location>
        <begin position="287"/>
        <end position="314"/>
    </location>
</feature>
<dbReference type="RefSeq" id="WP_187578188.1">
    <property type="nucleotide sequence ID" value="NZ_CP060713.1"/>
</dbReference>
<evidence type="ECO:0000256" key="3">
    <source>
        <dbReference type="ARBA" id="ARBA00022692"/>
    </source>
</evidence>
<name>A0A7G9R9S1_9ACTN</name>
<proteinExistence type="predicted"/>
<feature type="transmembrane region" description="Helical" evidence="7">
    <location>
        <begin position="145"/>
        <end position="166"/>
    </location>
</feature>
<dbReference type="Proteomes" id="UP000515947">
    <property type="component" value="Chromosome"/>
</dbReference>
<comment type="subcellular location">
    <subcellularLocation>
        <location evidence="1">Cell membrane</location>
        <topology evidence="1">Multi-pass membrane protein</topology>
    </subcellularLocation>
</comment>
<feature type="transmembrane region" description="Helical" evidence="7">
    <location>
        <begin position="252"/>
        <end position="276"/>
    </location>
</feature>
<protein>
    <submittedName>
        <fullName evidence="8">YihY/virulence factor BrkB family protein</fullName>
    </submittedName>
</protein>
<dbReference type="PANTHER" id="PTHR30213">
    <property type="entry name" value="INNER MEMBRANE PROTEIN YHJD"/>
    <property type="match status" value="1"/>
</dbReference>